<protein>
    <recommendedName>
        <fullName evidence="5">Hamartin-domain-containing protein</fullName>
    </recommendedName>
</protein>
<feature type="coiled-coil region" evidence="1">
    <location>
        <begin position="680"/>
        <end position="714"/>
    </location>
</feature>
<dbReference type="GO" id="GO:0051726">
    <property type="term" value="P:regulation of cell cycle"/>
    <property type="evidence" value="ECO:0007669"/>
    <property type="project" value="TreeGrafter"/>
</dbReference>
<feature type="coiled-coil region" evidence="1">
    <location>
        <begin position="754"/>
        <end position="868"/>
    </location>
</feature>
<dbReference type="STRING" id="1160509.A0A3N4HP96"/>
<dbReference type="InterPro" id="IPR016024">
    <property type="entry name" value="ARM-type_fold"/>
</dbReference>
<name>A0A3N4HP96_ASCIM</name>
<keyword evidence="1" id="KW-0175">Coiled coil</keyword>
<dbReference type="PANTHER" id="PTHR15154">
    <property type="entry name" value="HAMARTIN"/>
    <property type="match status" value="1"/>
</dbReference>
<feature type="region of interest" description="Disordered" evidence="2">
    <location>
        <begin position="471"/>
        <end position="563"/>
    </location>
</feature>
<evidence type="ECO:0000256" key="2">
    <source>
        <dbReference type="SAM" id="MobiDB-lite"/>
    </source>
</evidence>
<dbReference type="SUPFAM" id="SSF48371">
    <property type="entry name" value="ARM repeat"/>
    <property type="match status" value="1"/>
</dbReference>
<dbReference type="Pfam" id="PF04388">
    <property type="entry name" value="Hamartin"/>
    <property type="match status" value="2"/>
</dbReference>
<keyword evidence="4" id="KW-1185">Reference proteome</keyword>
<evidence type="ECO:0000256" key="1">
    <source>
        <dbReference type="SAM" id="Coils"/>
    </source>
</evidence>
<dbReference type="EMBL" id="ML119925">
    <property type="protein sequence ID" value="RPA71484.1"/>
    <property type="molecule type" value="Genomic_DNA"/>
</dbReference>
<gene>
    <name evidence="3" type="ORF">BJ508DRAFT_91858</name>
</gene>
<organism evidence="3 4">
    <name type="scientific">Ascobolus immersus RN42</name>
    <dbReference type="NCBI Taxonomy" id="1160509"/>
    <lineage>
        <taxon>Eukaryota</taxon>
        <taxon>Fungi</taxon>
        <taxon>Dikarya</taxon>
        <taxon>Ascomycota</taxon>
        <taxon>Pezizomycotina</taxon>
        <taxon>Pezizomycetes</taxon>
        <taxon>Pezizales</taxon>
        <taxon>Ascobolaceae</taxon>
        <taxon>Ascobolus</taxon>
    </lineage>
</organism>
<dbReference type="GO" id="GO:0033596">
    <property type="term" value="C:TSC1-TSC2 complex"/>
    <property type="evidence" value="ECO:0007669"/>
    <property type="project" value="TreeGrafter"/>
</dbReference>
<feature type="region of interest" description="Disordered" evidence="2">
    <location>
        <begin position="925"/>
        <end position="967"/>
    </location>
</feature>
<evidence type="ECO:0000313" key="4">
    <source>
        <dbReference type="Proteomes" id="UP000275078"/>
    </source>
</evidence>
<feature type="compositionally biased region" description="Polar residues" evidence="2">
    <location>
        <begin position="938"/>
        <end position="947"/>
    </location>
</feature>
<dbReference type="PANTHER" id="PTHR15154:SF2">
    <property type="entry name" value="HAMARTIN"/>
    <property type="match status" value="1"/>
</dbReference>
<sequence length="1105" mass="124311">MATGSLRDLSKALTNALTSPETTHHPLPESLLEVIQAYLDKHAEFDDHDSQRLHEELMTIHATRVLPQPDKHAIFLAAFRQLMPALQGSERLLTWWDKLVRPTLDSLGQSKAVVADARAIVLSALIYDEDDVTAAEKKKAAQLITDRLFEIFLEKTKLLSADSGAGFAEEERQRFVCSNVEAVLLSFGKRMPQQFLTAIDTYVVQKEYRLQALGLLCSYVRLQGPHLYLIVNTPLFEHLLQCLLIDTSTTVIALALTILIMFMPHISPYLSKHLPKLFVIYTRALCWDKYGVVKLEDVRFPMPMTSDKESQHIRCDSPASSRTDSEGNVWQKLDSSFETAASTTPDVSDFFTFLYGLYPINFLSFIREPYKVLEKARYPDVEDLDIDEETIRSRSDQYRSRHTIHPNFLSLTAEKELSDQNRWMKYEAAEITAQCVELVNSHYALRGQAHVPINVERSSIPDALLPTEDIPVDSLLDDDSDIDDHEDALLGGGGGGGDDEGTGRKPYNNWRDSATTAHDDNATSYSGSRRPLTGHQSIASHRDSKTPDSPTIPPFLSPLDEGDKIRDMLALQESLRTGRYEALKRNTPSNASLSQAGTHSAVGYGSAAASPRLDAYVHTLSKSSVPRSPALRPANSDTQGTIAFLQREVMLLKNDLNFERYLKQQHLSHIGHLQRKHIKESAAEAETQNLINTNKALKQKLEEAKKSYARVKAEAISSKNHAKKWESELNQKIRSLREEQTVWKAEEESVKRGLKTAQLECERLKKLLAESETKELASRQKLQSLESQVEELEQLRTFVNHLREKVQEQESKADEYEMQKLNEEAALTQLERIKARFQAREQERERMRRAYEQKIQEMEEKLNDAQNSAPPSTPSPAIQTMIDNALVAANARFESLKKSHNMLFARYTELEMKYLELQAIVELEQSSPTRSSSRMHSDTITSRTGLSSRPEAESSASYHPELSYDRPFSPHREALYQQQLSDLDSAQHRFGPASPTATSEVSLGSYFPSSPNYGLSPQSSSHQLQSKFSNLGLGVNPGQGALAQQQQQLQLQKNGSSAASTTSTDNDTDARSVKTVTSSTSSERKRREPVKANSEIRIRGRGLYP</sequence>
<feature type="region of interest" description="Disordered" evidence="2">
    <location>
        <begin position="1029"/>
        <end position="1105"/>
    </location>
</feature>
<evidence type="ECO:0000313" key="3">
    <source>
        <dbReference type="EMBL" id="RPA71484.1"/>
    </source>
</evidence>
<feature type="compositionally biased region" description="Low complexity" evidence="2">
    <location>
        <begin position="1038"/>
        <end position="1065"/>
    </location>
</feature>
<feature type="compositionally biased region" description="Basic and acidic residues" evidence="2">
    <location>
        <begin position="1082"/>
        <end position="1098"/>
    </location>
</feature>
<feature type="compositionally biased region" description="Acidic residues" evidence="2">
    <location>
        <begin position="475"/>
        <end position="486"/>
    </location>
</feature>
<dbReference type="Proteomes" id="UP000275078">
    <property type="component" value="Unassembled WGS sequence"/>
</dbReference>
<feature type="compositionally biased region" description="Polar residues" evidence="2">
    <location>
        <begin position="510"/>
        <end position="527"/>
    </location>
</feature>
<dbReference type="InterPro" id="IPR007483">
    <property type="entry name" value="Hamartin"/>
</dbReference>
<dbReference type="AlphaFoldDB" id="A0A3N4HP96"/>
<reference evidence="3 4" key="1">
    <citation type="journal article" date="2018" name="Nat. Ecol. Evol.">
        <title>Pezizomycetes genomes reveal the molecular basis of ectomycorrhizal truffle lifestyle.</title>
        <authorList>
            <person name="Murat C."/>
            <person name="Payen T."/>
            <person name="Noel B."/>
            <person name="Kuo A."/>
            <person name="Morin E."/>
            <person name="Chen J."/>
            <person name="Kohler A."/>
            <person name="Krizsan K."/>
            <person name="Balestrini R."/>
            <person name="Da Silva C."/>
            <person name="Montanini B."/>
            <person name="Hainaut M."/>
            <person name="Levati E."/>
            <person name="Barry K.W."/>
            <person name="Belfiori B."/>
            <person name="Cichocki N."/>
            <person name="Clum A."/>
            <person name="Dockter R.B."/>
            <person name="Fauchery L."/>
            <person name="Guy J."/>
            <person name="Iotti M."/>
            <person name="Le Tacon F."/>
            <person name="Lindquist E.A."/>
            <person name="Lipzen A."/>
            <person name="Malagnac F."/>
            <person name="Mello A."/>
            <person name="Molinier V."/>
            <person name="Miyauchi S."/>
            <person name="Poulain J."/>
            <person name="Riccioni C."/>
            <person name="Rubini A."/>
            <person name="Sitrit Y."/>
            <person name="Splivallo R."/>
            <person name="Traeger S."/>
            <person name="Wang M."/>
            <person name="Zifcakova L."/>
            <person name="Wipf D."/>
            <person name="Zambonelli A."/>
            <person name="Paolocci F."/>
            <person name="Nowrousian M."/>
            <person name="Ottonello S."/>
            <person name="Baldrian P."/>
            <person name="Spatafora J.W."/>
            <person name="Henrissat B."/>
            <person name="Nagy L.G."/>
            <person name="Aury J.M."/>
            <person name="Wincker P."/>
            <person name="Grigoriev I.V."/>
            <person name="Bonfante P."/>
            <person name="Martin F.M."/>
        </authorList>
    </citation>
    <scope>NUCLEOTIDE SEQUENCE [LARGE SCALE GENOMIC DNA]</scope>
    <source>
        <strain evidence="3 4">RN42</strain>
    </source>
</reference>
<accession>A0A3N4HP96</accession>
<evidence type="ECO:0008006" key="5">
    <source>
        <dbReference type="Google" id="ProtNLM"/>
    </source>
</evidence>
<dbReference type="GO" id="GO:0032007">
    <property type="term" value="P:negative regulation of TOR signaling"/>
    <property type="evidence" value="ECO:0007669"/>
    <property type="project" value="TreeGrafter"/>
</dbReference>
<dbReference type="OrthoDB" id="6022054at2759"/>
<proteinExistence type="predicted"/>